<dbReference type="RefSeq" id="WP_348268077.1">
    <property type="nucleotide sequence ID" value="NZ_CP121194.1"/>
</dbReference>
<dbReference type="EMBL" id="CP121195">
    <property type="protein sequence ID" value="XBH14000.1"/>
    <property type="molecule type" value="Genomic_DNA"/>
</dbReference>
<dbReference type="SUPFAM" id="SSF53822">
    <property type="entry name" value="Periplasmic binding protein-like I"/>
    <property type="match status" value="1"/>
</dbReference>
<accession>A0AAU7DA96</accession>
<dbReference type="Pfam" id="PF13407">
    <property type="entry name" value="Peripla_BP_4"/>
    <property type="match status" value="1"/>
</dbReference>
<gene>
    <name evidence="2" type="ORF">P4G45_02255</name>
    <name evidence="3" type="ORF">P8936_02225</name>
</gene>
<accession>A0AAU7CZR3</accession>
<feature type="domain" description="Periplasmic binding protein" evidence="1">
    <location>
        <begin position="16"/>
        <end position="77"/>
    </location>
</feature>
<protein>
    <submittedName>
        <fullName evidence="3">Substrate-binding domain-containing protein</fullName>
    </submittedName>
</protein>
<evidence type="ECO:0000313" key="2">
    <source>
        <dbReference type="EMBL" id="XBH10571.1"/>
    </source>
</evidence>
<evidence type="ECO:0000259" key="1">
    <source>
        <dbReference type="Pfam" id="PF13407"/>
    </source>
</evidence>
<dbReference type="EMBL" id="CP121194">
    <property type="protein sequence ID" value="XBH10571.1"/>
    <property type="molecule type" value="Genomic_DNA"/>
</dbReference>
<dbReference type="KEGG" id="epl:P4G45_02255"/>
<reference evidence="3" key="1">
    <citation type="submission" date="2023-03" db="EMBL/GenBank/DDBJ databases">
        <title>Edaphobacter sp.</title>
        <authorList>
            <person name="Huber K.J."/>
            <person name="Papendorf J."/>
            <person name="Pilke C."/>
            <person name="Bunk B."/>
            <person name="Sproeer C."/>
            <person name="Pester M."/>
        </authorList>
    </citation>
    <scope>NUCLEOTIDE SEQUENCE</scope>
    <source>
        <strain evidence="2">DSM 109919</strain>
        <strain evidence="3">DSM 109920</strain>
    </source>
</reference>
<sequence>MKRKDRPDGLQLITANSLPVLDALDKIGLLGKVQIVTTDLFQELIPIIEEGKVLASIYQRPYTQGKVAYENLLAHLLKQGNLRLTLRLAPTSFFAVTFRRSPIER</sequence>
<dbReference type="InterPro" id="IPR025997">
    <property type="entry name" value="SBP_2_dom"/>
</dbReference>
<dbReference type="Gene3D" id="3.40.50.2300">
    <property type="match status" value="2"/>
</dbReference>
<name>A0AAU7DA96_9BACT</name>
<dbReference type="AlphaFoldDB" id="A0AAU7DA96"/>
<proteinExistence type="predicted"/>
<dbReference type="InterPro" id="IPR028082">
    <property type="entry name" value="Peripla_BP_I"/>
</dbReference>
<organism evidence="3">
    <name type="scientific">Edaphobacter paludis</name>
    <dbReference type="NCBI Taxonomy" id="3035702"/>
    <lineage>
        <taxon>Bacteria</taxon>
        <taxon>Pseudomonadati</taxon>
        <taxon>Acidobacteriota</taxon>
        <taxon>Terriglobia</taxon>
        <taxon>Terriglobales</taxon>
        <taxon>Acidobacteriaceae</taxon>
        <taxon>Edaphobacter</taxon>
    </lineage>
</organism>
<evidence type="ECO:0000313" key="3">
    <source>
        <dbReference type="EMBL" id="XBH14000.1"/>
    </source>
</evidence>